<protein>
    <submittedName>
        <fullName evidence="1">Uncharacterized protein</fullName>
    </submittedName>
</protein>
<gene>
    <name evidence="1" type="ORF">LCGC14_2064300</name>
</gene>
<comment type="caution">
    <text evidence="1">The sequence shown here is derived from an EMBL/GenBank/DDBJ whole genome shotgun (WGS) entry which is preliminary data.</text>
</comment>
<dbReference type="EMBL" id="LAZR01024631">
    <property type="protein sequence ID" value="KKL74498.1"/>
    <property type="molecule type" value="Genomic_DNA"/>
</dbReference>
<sequence length="61" mass="7067">MGTRFIAALRFDAGVSFEEYSRVTSMLIELGYRLEILNDEPTETVLPKWNAQQIKLFLDTK</sequence>
<accession>A0A0F9EK46</accession>
<evidence type="ECO:0000313" key="1">
    <source>
        <dbReference type="EMBL" id="KKL74498.1"/>
    </source>
</evidence>
<name>A0A0F9EK46_9ZZZZ</name>
<reference evidence="1" key="1">
    <citation type="journal article" date="2015" name="Nature">
        <title>Complex archaea that bridge the gap between prokaryotes and eukaryotes.</title>
        <authorList>
            <person name="Spang A."/>
            <person name="Saw J.H."/>
            <person name="Jorgensen S.L."/>
            <person name="Zaremba-Niedzwiedzka K."/>
            <person name="Martijn J."/>
            <person name="Lind A.E."/>
            <person name="van Eijk R."/>
            <person name="Schleper C."/>
            <person name="Guy L."/>
            <person name="Ettema T.J."/>
        </authorList>
    </citation>
    <scope>NUCLEOTIDE SEQUENCE</scope>
</reference>
<organism evidence="1">
    <name type="scientific">marine sediment metagenome</name>
    <dbReference type="NCBI Taxonomy" id="412755"/>
    <lineage>
        <taxon>unclassified sequences</taxon>
        <taxon>metagenomes</taxon>
        <taxon>ecological metagenomes</taxon>
    </lineage>
</organism>
<proteinExistence type="predicted"/>
<dbReference type="AlphaFoldDB" id="A0A0F9EK46"/>